<dbReference type="EMBL" id="CM042009">
    <property type="protein sequence ID" value="KAI3790408.1"/>
    <property type="molecule type" value="Genomic_DNA"/>
</dbReference>
<reference evidence="2" key="1">
    <citation type="journal article" date="2022" name="Mol. Ecol. Resour.">
        <title>The genomes of chicory, endive, great burdock and yacon provide insights into Asteraceae palaeo-polyploidization history and plant inulin production.</title>
        <authorList>
            <person name="Fan W."/>
            <person name="Wang S."/>
            <person name="Wang H."/>
            <person name="Wang A."/>
            <person name="Jiang F."/>
            <person name="Liu H."/>
            <person name="Zhao H."/>
            <person name="Xu D."/>
            <person name="Zhang Y."/>
        </authorList>
    </citation>
    <scope>NUCLEOTIDE SEQUENCE [LARGE SCALE GENOMIC DNA]</scope>
    <source>
        <strain evidence="2">cv. Punajuju</strain>
    </source>
</reference>
<dbReference type="Proteomes" id="UP001055811">
    <property type="component" value="Linkage Group LG01"/>
</dbReference>
<gene>
    <name evidence="1" type="ORF">L2E82_03418</name>
</gene>
<organism evidence="1 2">
    <name type="scientific">Cichorium intybus</name>
    <name type="common">Chicory</name>
    <dbReference type="NCBI Taxonomy" id="13427"/>
    <lineage>
        <taxon>Eukaryota</taxon>
        <taxon>Viridiplantae</taxon>
        <taxon>Streptophyta</taxon>
        <taxon>Embryophyta</taxon>
        <taxon>Tracheophyta</taxon>
        <taxon>Spermatophyta</taxon>
        <taxon>Magnoliopsida</taxon>
        <taxon>eudicotyledons</taxon>
        <taxon>Gunneridae</taxon>
        <taxon>Pentapetalae</taxon>
        <taxon>asterids</taxon>
        <taxon>campanulids</taxon>
        <taxon>Asterales</taxon>
        <taxon>Asteraceae</taxon>
        <taxon>Cichorioideae</taxon>
        <taxon>Cichorieae</taxon>
        <taxon>Cichoriinae</taxon>
        <taxon>Cichorium</taxon>
    </lineage>
</organism>
<protein>
    <submittedName>
        <fullName evidence="1">Uncharacterized protein</fullName>
    </submittedName>
</protein>
<proteinExistence type="predicted"/>
<evidence type="ECO:0000313" key="1">
    <source>
        <dbReference type="EMBL" id="KAI3790408.1"/>
    </source>
</evidence>
<sequence>MDPCDLGFQHGIPAIKFPCRYSRIAGLCNGILCLTDDKNRITLWNPSIRHKLTLPDCPQRYSSRVVTGFGFDPITNNYKIVSISHPYSYIYSMKTGTWCAITSTPTPLFSNVLPNPCFVNGSLHWAVQHYSTKPDYVDLSCIMTFDLSTNVFGMIALPELGWETARLTTIQGSLAVLSTKLDDYWMWVRRDGSWFVVFRLNRKQIWGGKERVLQPTVIGDMLLFKDPYVYNVFHVYNLKTMARSKLVEFNDACSLVGVEMCVESLHLLDTATIYEGNQPSFLEGKRGEITEVH</sequence>
<evidence type="ECO:0000313" key="2">
    <source>
        <dbReference type="Proteomes" id="UP001055811"/>
    </source>
</evidence>
<accession>A0ACB9H4Q6</accession>
<name>A0ACB9H4Q6_CICIN</name>
<reference evidence="1 2" key="2">
    <citation type="journal article" date="2022" name="Mol. Ecol. Resour.">
        <title>The genomes of chicory, endive, great burdock and yacon provide insights into Asteraceae paleo-polyploidization history and plant inulin production.</title>
        <authorList>
            <person name="Fan W."/>
            <person name="Wang S."/>
            <person name="Wang H."/>
            <person name="Wang A."/>
            <person name="Jiang F."/>
            <person name="Liu H."/>
            <person name="Zhao H."/>
            <person name="Xu D."/>
            <person name="Zhang Y."/>
        </authorList>
    </citation>
    <scope>NUCLEOTIDE SEQUENCE [LARGE SCALE GENOMIC DNA]</scope>
    <source>
        <strain evidence="2">cv. Punajuju</strain>
        <tissue evidence="1">Leaves</tissue>
    </source>
</reference>
<keyword evidence="2" id="KW-1185">Reference proteome</keyword>
<comment type="caution">
    <text evidence="1">The sequence shown here is derived from an EMBL/GenBank/DDBJ whole genome shotgun (WGS) entry which is preliminary data.</text>
</comment>